<evidence type="ECO:0000256" key="1">
    <source>
        <dbReference type="SAM" id="Phobius"/>
    </source>
</evidence>
<sequence length="285" mass="31480">MFIGSMSLFITITAHIICTVIRLFQAFVLYEDGTQPLYFYADLRQTTEVVKTGFLVTSLIAGDVMVIYRVWIVWSHKKAFIIFPLCTLIGLIICGSGITYQFSQYVPGEVVFESVAGRWITSNCVFTLCTNVYCSAVIAWKVWSNHNAISRHGGSNLMGVLAMFIESAILYTTWTLIFFITYQTKTNVQFPIVDTWPAVSGISFMLINVRVGLGKSIGTSQIDSRNASGTGSAAPGILGNRSYPLRPLTVEISQSTRRDNDLDVPVKGMFPTSGDLSDGTQAWDV</sequence>
<keyword evidence="1" id="KW-0472">Membrane</keyword>
<keyword evidence="1" id="KW-1133">Transmembrane helix</keyword>
<dbReference type="Proteomes" id="UP000814176">
    <property type="component" value="Unassembled WGS sequence"/>
</dbReference>
<dbReference type="RefSeq" id="XP_047782430.1">
    <property type="nucleotide sequence ID" value="XM_047925574.1"/>
</dbReference>
<evidence type="ECO:0000313" key="3">
    <source>
        <dbReference type="Proteomes" id="UP000814176"/>
    </source>
</evidence>
<feature type="transmembrane region" description="Helical" evidence="1">
    <location>
        <begin position="120"/>
        <end position="140"/>
    </location>
</feature>
<dbReference type="EMBL" id="JADCUA010000004">
    <property type="protein sequence ID" value="KAH9840964.1"/>
    <property type="molecule type" value="Genomic_DNA"/>
</dbReference>
<name>A0ABQ8KQR0_9APHY</name>
<feature type="transmembrane region" description="Helical" evidence="1">
    <location>
        <begin position="49"/>
        <end position="68"/>
    </location>
</feature>
<accession>A0ABQ8KQR0</accession>
<dbReference type="GeneID" id="72006306"/>
<organism evidence="2 3">
    <name type="scientific">Rhodofomes roseus</name>
    <dbReference type="NCBI Taxonomy" id="34475"/>
    <lineage>
        <taxon>Eukaryota</taxon>
        <taxon>Fungi</taxon>
        <taxon>Dikarya</taxon>
        <taxon>Basidiomycota</taxon>
        <taxon>Agaricomycotina</taxon>
        <taxon>Agaricomycetes</taxon>
        <taxon>Polyporales</taxon>
        <taxon>Rhodofomes</taxon>
    </lineage>
</organism>
<feature type="transmembrane region" description="Helical" evidence="1">
    <location>
        <begin position="7"/>
        <end position="29"/>
    </location>
</feature>
<reference evidence="2 3" key="1">
    <citation type="journal article" date="2021" name="Environ. Microbiol.">
        <title>Gene family expansions and transcriptome signatures uncover fungal adaptations to wood decay.</title>
        <authorList>
            <person name="Hage H."/>
            <person name="Miyauchi S."/>
            <person name="Viragh M."/>
            <person name="Drula E."/>
            <person name="Min B."/>
            <person name="Chaduli D."/>
            <person name="Navarro D."/>
            <person name="Favel A."/>
            <person name="Norest M."/>
            <person name="Lesage-Meessen L."/>
            <person name="Balint B."/>
            <person name="Merenyi Z."/>
            <person name="de Eugenio L."/>
            <person name="Morin E."/>
            <person name="Martinez A.T."/>
            <person name="Baldrian P."/>
            <person name="Stursova M."/>
            <person name="Martinez M.J."/>
            <person name="Novotny C."/>
            <person name="Magnuson J.K."/>
            <person name="Spatafora J.W."/>
            <person name="Maurice S."/>
            <person name="Pangilinan J."/>
            <person name="Andreopoulos W."/>
            <person name="LaButti K."/>
            <person name="Hundley H."/>
            <person name="Na H."/>
            <person name="Kuo A."/>
            <person name="Barry K."/>
            <person name="Lipzen A."/>
            <person name="Henrissat B."/>
            <person name="Riley R."/>
            <person name="Ahrendt S."/>
            <person name="Nagy L.G."/>
            <person name="Grigoriev I.V."/>
            <person name="Martin F."/>
            <person name="Rosso M.N."/>
        </authorList>
    </citation>
    <scope>NUCLEOTIDE SEQUENCE [LARGE SCALE GENOMIC DNA]</scope>
    <source>
        <strain evidence="2 3">CIRM-BRFM 1785</strain>
    </source>
</reference>
<feature type="transmembrane region" description="Helical" evidence="1">
    <location>
        <begin position="160"/>
        <end position="182"/>
    </location>
</feature>
<gene>
    <name evidence="2" type="ORF">C8Q71DRAFT_794946</name>
</gene>
<feature type="transmembrane region" description="Helical" evidence="1">
    <location>
        <begin position="188"/>
        <end position="207"/>
    </location>
</feature>
<comment type="caution">
    <text evidence="2">The sequence shown here is derived from an EMBL/GenBank/DDBJ whole genome shotgun (WGS) entry which is preliminary data.</text>
</comment>
<evidence type="ECO:0000313" key="2">
    <source>
        <dbReference type="EMBL" id="KAH9840964.1"/>
    </source>
</evidence>
<proteinExistence type="predicted"/>
<keyword evidence="1" id="KW-0812">Transmembrane</keyword>
<keyword evidence="3" id="KW-1185">Reference proteome</keyword>
<protein>
    <submittedName>
        <fullName evidence="2">Uncharacterized protein</fullName>
    </submittedName>
</protein>
<feature type="transmembrane region" description="Helical" evidence="1">
    <location>
        <begin position="80"/>
        <end position="100"/>
    </location>
</feature>